<dbReference type="InterPro" id="IPR036291">
    <property type="entry name" value="NAD(P)-bd_dom_sf"/>
</dbReference>
<dbReference type="SUPFAM" id="SSF51735">
    <property type="entry name" value="NAD(P)-binding Rossmann-fold domains"/>
    <property type="match status" value="1"/>
</dbReference>
<accession>A0ABX1SN98</accession>
<reference evidence="2 3" key="1">
    <citation type="submission" date="2020-04" db="EMBL/GenBank/DDBJ databases">
        <authorList>
            <person name="Klaysubun C."/>
            <person name="Duangmal K."/>
            <person name="Lipun K."/>
        </authorList>
    </citation>
    <scope>NUCLEOTIDE SEQUENCE [LARGE SCALE GENOMIC DNA]</scope>
    <source>
        <strain evidence="2 3">K10HN5</strain>
    </source>
</reference>
<proteinExistence type="predicted"/>
<dbReference type="Proteomes" id="UP000820669">
    <property type="component" value="Unassembled WGS sequence"/>
</dbReference>
<dbReference type="EMBL" id="JAAXLA010000152">
    <property type="protein sequence ID" value="NMI02318.1"/>
    <property type="molecule type" value="Genomic_DNA"/>
</dbReference>
<organism evidence="2 3">
    <name type="scientific">Pseudonocardia acidicola</name>
    <dbReference type="NCBI Taxonomy" id="2724939"/>
    <lineage>
        <taxon>Bacteria</taxon>
        <taxon>Bacillati</taxon>
        <taxon>Actinomycetota</taxon>
        <taxon>Actinomycetes</taxon>
        <taxon>Pseudonocardiales</taxon>
        <taxon>Pseudonocardiaceae</taxon>
        <taxon>Pseudonocardia</taxon>
    </lineage>
</organism>
<keyword evidence="3" id="KW-1185">Reference proteome</keyword>
<dbReference type="Pfam" id="PF02737">
    <property type="entry name" value="3HCDH_N"/>
    <property type="match status" value="1"/>
</dbReference>
<evidence type="ECO:0000313" key="3">
    <source>
        <dbReference type="Proteomes" id="UP000820669"/>
    </source>
</evidence>
<gene>
    <name evidence="2" type="ORF">HF526_34305</name>
</gene>
<sequence length="92" mass="9659">MSTSAPQAVGVIGGGTMGTGIAYVFAAAGCAVTLIEPSSLAAAGRGAAICAARSRWRWARLRTSGRVRTMVSSRMTWARSLSRRMITRRPAC</sequence>
<protein>
    <recommendedName>
        <fullName evidence="1">3-hydroxyacyl-CoA dehydrogenase NAD binding domain-containing protein</fullName>
    </recommendedName>
</protein>
<feature type="domain" description="3-hydroxyacyl-CoA dehydrogenase NAD binding" evidence="1">
    <location>
        <begin position="9"/>
        <end position="67"/>
    </location>
</feature>
<dbReference type="Gene3D" id="3.40.50.720">
    <property type="entry name" value="NAD(P)-binding Rossmann-like Domain"/>
    <property type="match status" value="1"/>
</dbReference>
<evidence type="ECO:0000313" key="2">
    <source>
        <dbReference type="EMBL" id="NMI02318.1"/>
    </source>
</evidence>
<dbReference type="InterPro" id="IPR006176">
    <property type="entry name" value="3-OHacyl-CoA_DH_NAD-bd"/>
</dbReference>
<comment type="caution">
    <text evidence="2">The sequence shown here is derived from an EMBL/GenBank/DDBJ whole genome shotgun (WGS) entry which is preliminary data.</text>
</comment>
<evidence type="ECO:0000259" key="1">
    <source>
        <dbReference type="Pfam" id="PF02737"/>
    </source>
</evidence>
<name>A0ABX1SN98_9PSEU</name>